<evidence type="ECO:0000256" key="1">
    <source>
        <dbReference type="SAM" id="MobiDB-lite"/>
    </source>
</evidence>
<dbReference type="Pfam" id="PF15391">
    <property type="entry name" value="DUF4614"/>
    <property type="match status" value="1"/>
</dbReference>
<dbReference type="EMBL" id="UYWX01005899">
    <property type="protein sequence ID" value="VDM26029.1"/>
    <property type="molecule type" value="Genomic_DNA"/>
</dbReference>
<feature type="domain" description="DUF4614" evidence="2">
    <location>
        <begin position="26"/>
        <end position="155"/>
    </location>
</feature>
<sequence length="186" mass="20334">MTEVVVPRHGKAWSGPDSINEDVTRSKNRAKAISSIDESNVCTLQEARKNEKRTSRNVGVMTDVEPRQSSSHADYYDQNAFITAVTAAVDHIIASSGPRPIMPCPLGARSVIDALTSHSPCLVALDKALREQLQITQTFLSTQRAMHDALKAALQKCLMPPLEPIDLHLNYVSSEAQTTILTSIRG</sequence>
<dbReference type="OrthoDB" id="2151530at2759"/>
<reference evidence="5" key="1">
    <citation type="submission" date="2017-02" db="UniProtKB">
        <authorList>
            <consortium name="WormBaseParasite"/>
        </authorList>
    </citation>
    <scope>IDENTIFICATION</scope>
</reference>
<protein>
    <submittedName>
        <fullName evidence="5">DUF4614 domain-containing protein</fullName>
    </submittedName>
</protein>
<evidence type="ECO:0000313" key="5">
    <source>
        <dbReference type="WBParaSite" id="TTAC_0000501101-mRNA-1"/>
    </source>
</evidence>
<dbReference type="WBParaSite" id="TTAC_0000501101-mRNA-1">
    <property type="protein sequence ID" value="TTAC_0000501101-mRNA-1"/>
    <property type="gene ID" value="TTAC_0000501101"/>
</dbReference>
<evidence type="ECO:0000313" key="4">
    <source>
        <dbReference type="Proteomes" id="UP000274429"/>
    </source>
</evidence>
<reference evidence="3 4" key="2">
    <citation type="submission" date="2018-11" db="EMBL/GenBank/DDBJ databases">
        <authorList>
            <consortium name="Pathogen Informatics"/>
        </authorList>
    </citation>
    <scope>NUCLEOTIDE SEQUENCE [LARGE SCALE GENOMIC DNA]</scope>
</reference>
<keyword evidence="4" id="KW-1185">Reference proteome</keyword>
<dbReference type="AlphaFoldDB" id="A0A0R3WW71"/>
<dbReference type="InterPro" id="IPR027884">
    <property type="entry name" value="DUF4614"/>
</dbReference>
<proteinExistence type="predicted"/>
<organism evidence="5">
    <name type="scientific">Hydatigena taeniaeformis</name>
    <name type="common">Feline tapeworm</name>
    <name type="synonym">Taenia taeniaeformis</name>
    <dbReference type="NCBI Taxonomy" id="6205"/>
    <lineage>
        <taxon>Eukaryota</taxon>
        <taxon>Metazoa</taxon>
        <taxon>Spiralia</taxon>
        <taxon>Lophotrochozoa</taxon>
        <taxon>Platyhelminthes</taxon>
        <taxon>Cestoda</taxon>
        <taxon>Eucestoda</taxon>
        <taxon>Cyclophyllidea</taxon>
        <taxon>Taeniidae</taxon>
        <taxon>Hydatigera</taxon>
    </lineage>
</organism>
<feature type="region of interest" description="Disordered" evidence="1">
    <location>
        <begin position="1"/>
        <end position="22"/>
    </location>
</feature>
<evidence type="ECO:0000313" key="3">
    <source>
        <dbReference type="EMBL" id="VDM26029.1"/>
    </source>
</evidence>
<gene>
    <name evidence="3" type="ORF">TTAC_LOCUS4996</name>
</gene>
<name>A0A0R3WW71_HYDTA</name>
<accession>A0A0R3WW71</accession>
<dbReference type="Proteomes" id="UP000274429">
    <property type="component" value="Unassembled WGS sequence"/>
</dbReference>
<evidence type="ECO:0000259" key="2">
    <source>
        <dbReference type="Pfam" id="PF15391"/>
    </source>
</evidence>